<dbReference type="GO" id="GO:0006950">
    <property type="term" value="P:response to stress"/>
    <property type="evidence" value="ECO:0007669"/>
    <property type="project" value="TreeGrafter"/>
</dbReference>
<keyword evidence="1" id="KW-0238">DNA-binding</keyword>
<reference evidence="3" key="2">
    <citation type="submission" date="2020-09" db="EMBL/GenBank/DDBJ databases">
        <authorList>
            <person name="Sun Q."/>
            <person name="Zhou Y."/>
        </authorList>
    </citation>
    <scope>NUCLEOTIDE SEQUENCE</scope>
    <source>
        <strain evidence="3">CGMCC 1.12698</strain>
    </source>
</reference>
<dbReference type="SUPFAM" id="SSF46785">
    <property type="entry name" value="Winged helix' DNA-binding domain"/>
    <property type="match status" value="1"/>
</dbReference>
<dbReference type="GO" id="GO:0003677">
    <property type="term" value="F:DNA binding"/>
    <property type="evidence" value="ECO:0007669"/>
    <property type="project" value="UniProtKB-KW"/>
</dbReference>
<evidence type="ECO:0000259" key="2">
    <source>
        <dbReference type="PROSITE" id="PS50995"/>
    </source>
</evidence>
<dbReference type="PROSITE" id="PS50995">
    <property type="entry name" value="HTH_MARR_2"/>
    <property type="match status" value="1"/>
</dbReference>
<dbReference type="SMART" id="SM00347">
    <property type="entry name" value="HTH_MARR"/>
    <property type="match status" value="1"/>
</dbReference>
<evidence type="ECO:0000313" key="4">
    <source>
        <dbReference type="Proteomes" id="UP000605259"/>
    </source>
</evidence>
<protein>
    <submittedName>
        <fullName evidence="3">MarR family transcriptional regulator</fullName>
    </submittedName>
</protein>
<dbReference type="GO" id="GO:0003700">
    <property type="term" value="F:DNA-binding transcription factor activity"/>
    <property type="evidence" value="ECO:0007669"/>
    <property type="project" value="InterPro"/>
</dbReference>
<dbReference type="PRINTS" id="PR00598">
    <property type="entry name" value="HTHMARR"/>
</dbReference>
<dbReference type="EMBL" id="BMFK01000001">
    <property type="protein sequence ID" value="GGE68079.1"/>
    <property type="molecule type" value="Genomic_DNA"/>
</dbReference>
<feature type="domain" description="HTH marR-type" evidence="2">
    <location>
        <begin position="9"/>
        <end position="139"/>
    </location>
</feature>
<dbReference type="PANTHER" id="PTHR33164">
    <property type="entry name" value="TRANSCRIPTIONAL REGULATOR, MARR FAMILY"/>
    <property type="match status" value="1"/>
</dbReference>
<dbReference type="Gene3D" id="1.10.10.10">
    <property type="entry name" value="Winged helix-like DNA-binding domain superfamily/Winged helix DNA-binding domain"/>
    <property type="match status" value="1"/>
</dbReference>
<dbReference type="InterPro" id="IPR036390">
    <property type="entry name" value="WH_DNA-bd_sf"/>
</dbReference>
<evidence type="ECO:0000256" key="1">
    <source>
        <dbReference type="ARBA" id="ARBA00023125"/>
    </source>
</evidence>
<proteinExistence type="predicted"/>
<accession>A0A917AQG2</accession>
<comment type="caution">
    <text evidence="3">The sequence shown here is derived from an EMBL/GenBank/DDBJ whole genome shotgun (WGS) entry which is preliminary data.</text>
</comment>
<dbReference type="InterPro" id="IPR036388">
    <property type="entry name" value="WH-like_DNA-bd_sf"/>
</dbReference>
<dbReference type="Proteomes" id="UP000605259">
    <property type="component" value="Unassembled WGS sequence"/>
</dbReference>
<dbReference type="Pfam" id="PF01047">
    <property type="entry name" value="MarR"/>
    <property type="match status" value="1"/>
</dbReference>
<sequence length="139" mass="16755">MNPERKAAVEELANNFRFTIRRFRTDMNQMFDSYIPLNEFFVLRILKRDKQQMVSKIASELIVSNSHITAVTEKLIKRELVERNRCNNDRRVVYLEITEAGMKLVTEMEELQANYMRERFDCYTDEEVRIMNDLFKKMT</sequence>
<evidence type="ECO:0000313" key="3">
    <source>
        <dbReference type="EMBL" id="GGE68079.1"/>
    </source>
</evidence>
<dbReference type="InterPro" id="IPR000835">
    <property type="entry name" value="HTH_MarR-typ"/>
</dbReference>
<gene>
    <name evidence="3" type="ORF">GCM10007140_17660</name>
</gene>
<name>A0A917AQG2_9BACI</name>
<organism evidence="3 4">
    <name type="scientific">Priestia taiwanensis</name>
    <dbReference type="NCBI Taxonomy" id="1347902"/>
    <lineage>
        <taxon>Bacteria</taxon>
        <taxon>Bacillati</taxon>
        <taxon>Bacillota</taxon>
        <taxon>Bacilli</taxon>
        <taxon>Bacillales</taxon>
        <taxon>Bacillaceae</taxon>
        <taxon>Priestia</taxon>
    </lineage>
</organism>
<dbReference type="RefSeq" id="WP_188387995.1">
    <property type="nucleotide sequence ID" value="NZ_BMFK01000001.1"/>
</dbReference>
<dbReference type="AlphaFoldDB" id="A0A917AQG2"/>
<dbReference type="InterPro" id="IPR039422">
    <property type="entry name" value="MarR/SlyA-like"/>
</dbReference>
<dbReference type="PANTHER" id="PTHR33164:SF67">
    <property type="entry name" value="TRANSCRIPTIONAL REGULATOR, MARR FAMILY"/>
    <property type="match status" value="1"/>
</dbReference>
<keyword evidence="4" id="KW-1185">Reference proteome</keyword>
<reference evidence="3" key="1">
    <citation type="journal article" date="2014" name="Int. J. Syst. Evol. Microbiol.">
        <title>Complete genome sequence of Corynebacterium casei LMG S-19264T (=DSM 44701T), isolated from a smear-ripened cheese.</title>
        <authorList>
            <consortium name="US DOE Joint Genome Institute (JGI-PGF)"/>
            <person name="Walter F."/>
            <person name="Albersmeier A."/>
            <person name="Kalinowski J."/>
            <person name="Ruckert C."/>
        </authorList>
    </citation>
    <scope>NUCLEOTIDE SEQUENCE</scope>
    <source>
        <strain evidence="3">CGMCC 1.12698</strain>
    </source>
</reference>